<dbReference type="KEGG" id="nsh:GXM_06793"/>
<protein>
    <submittedName>
        <fullName evidence="1">Uncharacterized protein</fullName>
    </submittedName>
</protein>
<sequence length="88" mass="10011">MGRIHPRKIASAPLGKSKVKFLTQAYCFLKGKISVHLSGLELLAWEFIPRRDIGQHHTLTIELNLIRQGISSQTELITQCHCEWSEAE</sequence>
<evidence type="ECO:0000313" key="1">
    <source>
        <dbReference type="EMBL" id="QFS49299.1"/>
    </source>
</evidence>
<dbReference type="EMBL" id="CP045226">
    <property type="protein sequence ID" value="QFS49299.1"/>
    <property type="molecule type" value="Genomic_DNA"/>
</dbReference>
<dbReference type="AlphaFoldDB" id="A0A5P8WBL9"/>
<reference evidence="1 2" key="1">
    <citation type="submission" date="2019-10" db="EMBL/GenBank/DDBJ databases">
        <title>Genomic and transcriptomic insights into the perfect genentic adaptation of a filamentous nitrogen-fixing cyanobacterium to rice fields.</title>
        <authorList>
            <person name="Chen Z."/>
        </authorList>
    </citation>
    <scope>NUCLEOTIDE SEQUENCE [LARGE SCALE GENOMIC DNA]</scope>
    <source>
        <strain evidence="1">CCNUC1</strain>
    </source>
</reference>
<proteinExistence type="predicted"/>
<keyword evidence="2" id="KW-1185">Reference proteome</keyword>
<gene>
    <name evidence="1" type="ORF">GXM_06793</name>
</gene>
<name>A0A5P8WBL9_9NOSO</name>
<organism evidence="1 2">
    <name type="scientific">Nostoc sphaeroides CCNUC1</name>
    <dbReference type="NCBI Taxonomy" id="2653204"/>
    <lineage>
        <taxon>Bacteria</taxon>
        <taxon>Bacillati</taxon>
        <taxon>Cyanobacteriota</taxon>
        <taxon>Cyanophyceae</taxon>
        <taxon>Nostocales</taxon>
        <taxon>Nostocaceae</taxon>
        <taxon>Nostoc</taxon>
    </lineage>
</organism>
<evidence type="ECO:0000313" key="2">
    <source>
        <dbReference type="Proteomes" id="UP000326678"/>
    </source>
</evidence>
<dbReference type="Proteomes" id="UP000326678">
    <property type="component" value="Chromosome Gxm1"/>
</dbReference>
<accession>A0A5P8WBL9</accession>